<sequence length="39" mass="4443">MFLILGKSILISFNYAPSSNLERDYFNLSINFIVSSLSK</sequence>
<dbReference type="Proteomes" id="UP000017118">
    <property type="component" value="Chromosome"/>
</dbReference>
<name>U5MQ55_CLOSA</name>
<dbReference type="AlphaFoldDB" id="U5MQ55"/>
<keyword evidence="2" id="KW-1185">Reference proteome</keyword>
<dbReference type="KEGG" id="csb:CLSA_c16550"/>
<evidence type="ECO:0000313" key="2">
    <source>
        <dbReference type="Proteomes" id="UP000017118"/>
    </source>
</evidence>
<dbReference type="HOGENOM" id="CLU_3307510_0_0_9"/>
<protein>
    <submittedName>
        <fullName evidence="1">Uncharacterized protein</fullName>
    </submittedName>
</protein>
<dbReference type="EMBL" id="CP006721">
    <property type="protein sequence ID" value="AGX42653.1"/>
    <property type="molecule type" value="Genomic_DNA"/>
</dbReference>
<evidence type="ECO:0000313" key="1">
    <source>
        <dbReference type="EMBL" id="AGX42653.1"/>
    </source>
</evidence>
<gene>
    <name evidence="1" type="ORF">CLSA_c16550</name>
</gene>
<proteinExistence type="predicted"/>
<accession>U5MQ55</accession>
<dbReference type="PATRIC" id="fig|1345695.3.peg.1609"/>
<reference evidence="1 2" key="1">
    <citation type="journal article" date="2013" name="Genome Announc.">
        <title>Complete Genome Sequence of the Solvent Producer Clostridium saccharobutylicum NCP262 (DSM 13864).</title>
        <authorList>
            <person name="Poehlein A."/>
            <person name="Hartwich K."/>
            <person name="Krabben P."/>
            <person name="Ehrenreich A."/>
            <person name="Liebl W."/>
            <person name="Durre P."/>
            <person name="Gottschalk G."/>
            <person name="Daniel R."/>
        </authorList>
    </citation>
    <scope>NUCLEOTIDE SEQUENCE [LARGE SCALE GENOMIC DNA]</scope>
    <source>
        <strain evidence="1">DSM 13864</strain>
    </source>
</reference>
<organism evidence="1 2">
    <name type="scientific">Clostridium saccharobutylicum DSM 13864</name>
    <dbReference type="NCBI Taxonomy" id="1345695"/>
    <lineage>
        <taxon>Bacteria</taxon>
        <taxon>Bacillati</taxon>
        <taxon>Bacillota</taxon>
        <taxon>Clostridia</taxon>
        <taxon>Eubacteriales</taxon>
        <taxon>Clostridiaceae</taxon>
        <taxon>Clostridium</taxon>
    </lineage>
</organism>